<evidence type="ECO:0000313" key="2">
    <source>
        <dbReference type="Proteomes" id="UP000323000"/>
    </source>
</evidence>
<dbReference type="InterPro" id="IPR040256">
    <property type="entry name" value="At4g02000-like"/>
</dbReference>
<proteinExistence type="predicted"/>
<accession>A0A5C7HTZ1</accession>
<dbReference type="PANTHER" id="PTHR31286:SF167">
    <property type="entry name" value="OS09G0268800 PROTEIN"/>
    <property type="match status" value="1"/>
</dbReference>
<evidence type="ECO:0000313" key="1">
    <source>
        <dbReference type="EMBL" id="TXG59766.1"/>
    </source>
</evidence>
<dbReference type="AlphaFoldDB" id="A0A5C7HTZ1"/>
<reference evidence="2" key="1">
    <citation type="journal article" date="2019" name="Gigascience">
        <title>De novo genome assembly of the endangered Acer yangbiense, a plant species with extremely small populations endemic to Yunnan Province, China.</title>
        <authorList>
            <person name="Yang J."/>
            <person name="Wariss H.M."/>
            <person name="Tao L."/>
            <person name="Zhang R."/>
            <person name="Yun Q."/>
            <person name="Hollingsworth P."/>
            <person name="Dao Z."/>
            <person name="Luo G."/>
            <person name="Guo H."/>
            <person name="Ma Y."/>
            <person name="Sun W."/>
        </authorList>
    </citation>
    <scope>NUCLEOTIDE SEQUENCE [LARGE SCALE GENOMIC DNA]</scope>
    <source>
        <strain evidence="2">cv. Malutang</strain>
    </source>
</reference>
<dbReference type="OrthoDB" id="1750606at2759"/>
<comment type="caution">
    <text evidence="1">The sequence shown here is derived from an EMBL/GenBank/DDBJ whole genome shotgun (WGS) entry which is preliminary data.</text>
</comment>
<gene>
    <name evidence="1" type="ORF">EZV62_014339</name>
</gene>
<keyword evidence="2" id="KW-1185">Reference proteome</keyword>
<dbReference type="Proteomes" id="UP000323000">
    <property type="component" value="Chromosome 6"/>
</dbReference>
<name>A0A5C7HTZ1_9ROSI</name>
<sequence>MDSVDLTSLCASLSIGSKDGPMQLLDGDLRVDARNRFNRDWILNQWQGIFLHSIRNELDLNRVLAGCPWSFDGALIAMEKPVGKGTLDSLSFNLADFWVQIYQIPLLCMTKEIGRFLGNMIGQVLEVDGGAC</sequence>
<dbReference type="PANTHER" id="PTHR31286">
    <property type="entry name" value="GLYCINE-RICH CELL WALL STRUCTURAL PROTEIN 1.8-LIKE"/>
    <property type="match status" value="1"/>
</dbReference>
<protein>
    <submittedName>
        <fullName evidence="1">Uncharacterized protein</fullName>
    </submittedName>
</protein>
<dbReference type="EMBL" id="VAHF01000006">
    <property type="protein sequence ID" value="TXG59766.1"/>
    <property type="molecule type" value="Genomic_DNA"/>
</dbReference>
<organism evidence="1 2">
    <name type="scientific">Acer yangbiense</name>
    <dbReference type="NCBI Taxonomy" id="1000413"/>
    <lineage>
        <taxon>Eukaryota</taxon>
        <taxon>Viridiplantae</taxon>
        <taxon>Streptophyta</taxon>
        <taxon>Embryophyta</taxon>
        <taxon>Tracheophyta</taxon>
        <taxon>Spermatophyta</taxon>
        <taxon>Magnoliopsida</taxon>
        <taxon>eudicotyledons</taxon>
        <taxon>Gunneridae</taxon>
        <taxon>Pentapetalae</taxon>
        <taxon>rosids</taxon>
        <taxon>malvids</taxon>
        <taxon>Sapindales</taxon>
        <taxon>Sapindaceae</taxon>
        <taxon>Hippocastanoideae</taxon>
        <taxon>Acereae</taxon>
        <taxon>Acer</taxon>
    </lineage>
</organism>